<keyword evidence="3" id="KW-1185">Reference proteome</keyword>
<accession>A0ABS5P608</accession>
<name>A0ABS5P608_9FLAO</name>
<dbReference type="Proteomes" id="UP000722625">
    <property type="component" value="Unassembled WGS sequence"/>
</dbReference>
<evidence type="ECO:0000313" key="2">
    <source>
        <dbReference type="EMBL" id="MBS7229689.1"/>
    </source>
</evidence>
<keyword evidence="1" id="KW-0732">Signal</keyword>
<sequence>MKNKLLPLLVVLGSYSAYSQVGIGTLNPNGSAQLQIKSENRGLLIPNVKLAGLTDASPIIGLKDDSKDEAKSLLVFNTETVPGMTPGFYYWLDKKWHRLAAADEISGGTAGAATGTGVPKKRGEVDYPGDNVLLYTDTVTNTVYIQNPDGTWLPINGAAGNNGKDGMIGGDGAPGTVIIMDHF</sequence>
<dbReference type="RefSeq" id="WP_213294150.1">
    <property type="nucleotide sequence ID" value="NZ_JAGYVZ010000001.1"/>
</dbReference>
<feature type="signal peptide" evidence="1">
    <location>
        <begin position="1"/>
        <end position="19"/>
    </location>
</feature>
<evidence type="ECO:0000256" key="1">
    <source>
        <dbReference type="SAM" id="SignalP"/>
    </source>
</evidence>
<dbReference type="EMBL" id="JAGYVZ010000001">
    <property type="protein sequence ID" value="MBS7229689.1"/>
    <property type="molecule type" value="Genomic_DNA"/>
</dbReference>
<feature type="chain" id="PRO_5047172937" evidence="1">
    <location>
        <begin position="20"/>
        <end position="183"/>
    </location>
</feature>
<evidence type="ECO:0000313" key="3">
    <source>
        <dbReference type="Proteomes" id="UP000722625"/>
    </source>
</evidence>
<organism evidence="2 3">
    <name type="scientific">Flavobacterium psychroterrae</name>
    <dbReference type="NCBI Taxonomy" id="2133767"/>
    <lineage>
        <taxon>Bacteria</taxon>
        <taxon>Pseudomonadati</taxon>
        <taxon>Bacteroidota</taxon>
        <taxon>Flavobacteriia</taxon>
        <taxon>Flavobacteriales</taxon>
        <taxon>Flavobacteriaceae</taxon>
        <taxon>Flavobacterium</taxon>
    </lineage>
</organism>
<comment type="caution">
    <text evidence="2">The sequence shown here is derived from an EMBL/GenBank/DDBJ whole genome shotgun (WGS) entry which is preliminary data.</text>
</comment>
<protein>
    <submittedName>
        <fullName evidence="2">Uncharacterized protein</fullName>
    </submittedName>
</protein>
<proteinExistence type="predicted"/>
<reference evidence="2 3" key="1">
    <citation type="journal article" date="2018" name="Int. J. Syst. Evol. Microbiol.">
        <title>Flavobacterium chryseum sp. nov. and Flavobacterium psychroterrae sp. nov., novel environmental bacteria isolated from Antarctica.</title>
        <authorList>
            <person name="Kralova S."/>
            <person name="Svec P."/>
            <person name="Busse H.J."/>
            <person name="Stankova E."/>
            <person name="Vaczi P."/>
            <person name="Sedlacek I."/>
        </authorList>
    </citation>
    <scope>NUCLEOTIDE SEQUENCE [LARGE SCALE GENOMIC DNA]</scope>
    <source>
        <strain evidence="2 3">CCM 8827</strain>
    </source>
</reference>
<gene>
    <name evidence="2" type="ORF">KHA90_01520</name>
</gene>